<evidence type="ECO:0000313" key="5">
    <source>
        <dbReference type="EMBL" id="KGR82620.1"/>
    </source>
</evidence>
<evidence type="ECO:0000256" key="1">
    <source>
        <dbReference type="ARBA" id="ARBA00023015"/>
    </source>
</evidence>
<dbReference type="GO" id="GO:0043565">
    <property type="term" value="F:sequence-specific DNA binding"/>
    <property type="evidence" value="ECO:0007669"/>
    <property type="project" value="InterPro"/>
</dbReference>
<evidence type="ECO:0000256" key="3">
    <source>
        <dbReference type="ARBA" id="ARBA00023163"/>
    </source>
</evidence>
<dbReference type="OrthoDB" id="9801123at2"/>
<dbReference type="Pfam" id="PF06445">
    <property type="entry name" value="GyrI-like"/>
    <property type="match status" value="1"/>
</dbReference>
<dbReference type="AlphaFoldDB" id="A0A0A3IGK0"/>
<dbReference type="EMBL" id="JPVP01000059">
    <property type="protein sequence ID" value="KGR82620.1"/>
    <property type="molecule type" value="Genomic_DNA"/>
</dbReference>
<dbReference type="InterPro" id="IPR009057">
    <property type="entry name" value="Homeodomain-like_sf"/>
</dbReference>
<dbReference type="PRINTS" id="PR00032">
    <property type="entry name" value="HTHARAC"/>
</dbReference>
<dbReference type="eggNOG" id="COG3708">
    <property type="taxonomic scope" value="Bacteria"/>
</dbReference>
<dbReference type="SMART" id="SM00871">
    <property type="entry name" value="AraC_E_bind"/>
    <property type="match status" value="1"/>
</dbReference>
<dbReference type="Pfam" id="PF12833">
    <property type="entry name" value="HTH_18"/>
    <property type="match status" value="1"/>
</dbReference>
<dbReference type="InterPro" id="IPR050959">
    <property type="entry name" value="MarA-like"/>
</dbReference>
<dbReference type="eggNOG" id="COG2207">
    <property type="taxonomic scope" value="Bacteria"/>
</dbReference>
<dbReference type="PROSITE" id="PS00041">
    <property type="entry name" value="HTH_ARAC_FAMILY_1"/>
    <property type="match status" value="1"/>
</dbReference>
<name>A0A0A3IGK0_9BACI</name>
<keyword evidence="2" id="KW-0238">DNA-binding</keyword>
<evidence type="ECO:0000259" key="4">
    <source>
        <dbReference type="PROSITE" id="PS01124"/>
    </source>
</evidence>
<dbReference type="PANTHER" id="PTHR47504:SF5">
    <property type="entry name" value="RIGHT ORIGIN-BINDING PROTEIN"/>
    <property type="match status" value="1"/>
</dbReference>
<dbReference type="InterPro" id="IPR029442">
    <property type="entry name" value="GyrI-like"/>
</dbReference>
<evidence type="ECO:0000313" key="6">
    <source>
        <dbReference type="Proteomes" id="UP000030437"/>
    </source>
</evidence>
<dbReference type="InterPro" id="IPR011256">
    <property type="entry name" value="Reg_factor_effector_dom_sf"/>
</dbReference>
<accession>A0A0A3IGK0</accession>
<dbReference type="Gene3D" id="1.10.10.60">
    <property type="entry name" value="Homeodomain-like"/>
    <property type="match status" value="2"/>
</dbReference>
<keyword evidence="1" id="KW-0805">Transcription regulation</keyword>
<dbReference type="InterPro" id="IPR020449">
    <property type="entry name" value="Tscrpt_reg_AraC-type_HTH"/>
</dbReference>
<dbReference type="InterPro" id="IPR010499">
    <property type="entry name" value="AraC_E-bd"/>
</dbReference>
<organism evidence="5 6">
    <name type="scientific">Lysinibacillus odysseyi 34hs-1 = NBRC 100172</name>
    <dbReference type="NCBI Taxonomy" id="1220589"/>
    <lineage>
        <taxon>Bacteria</taxon>
        <taxon>Bacillati</taxon>
        <taxon>Bacillota</taxon>
        <taxon>Bacilli</taxon>
        <taxon>Bacillales</taxon>
        <taxon>Bacillaceae</taxon>
        <taxon>Lysinibacillus</taxon>
    </lineage>
</organism>
<sequence>MEWLERMNNVLDYIEQNIDGEISYKEIAKIACTSEYHFPRMFSSISGISLSEYIRRRRLTIAAFEIQKSNVLIIDIAAKYGYDSVDSFTRAFKKIHGLTPSAARKQGVELKAFPKISFHISIKGDTEMEYRIENIDFELRIIGKSKPVKTARAFKTIPTLWNGAKKDGFMQELIDLSWENPKCSLEGLLGVCGKEASITDDEFAYFMGVRYDSEPPNDMEILTLPPSTWAVFPNIVEAWKRLYTEWVPTSGYELANLPCIECYYGPKRKPRHELWVPIVSP</sequence>
<evidence type="ECO:0000256" key="2">
    <source>
        <dbReference type="ARBA" id="ARBA00023125"/>
    </source>
</evidence>
<dbReference type="InterPro" id="IPR018060">
    <property type="entry name" value="HTH_AraC"/>
</dbReference>
<dbReference type="RefSeq" id="WP_036156954.1">
    <property type="nucleotide sequence ID" value="NZ_AVCX01000002.1"/>
</dbReference>
<reference evidence="5 6" key="1">
    <citation type="submission" date="2014-02" db="EMBL/GenBank/DDBJ databases">
        <title>Draft genome sequence of Lysinibacillus odysseyi NBRC 100172.</title>
        <authorList>
            <person name="Zhang F."/>
            <person name="Wang G."/>
            <person name="Zhang L."/>
        </authorList>
    </citation>
    <scope>NUCLEOTIDE SEQUENCE [LARGE SCALE GENOMIC DNA]</scope>
    <source>
        <strain evidence="5 6">NBRC 100172</strain>
    </source>
</reference>
<dbReference type="STRING" id="1220589.CD32_17290"/>
<gene>
    <name evidence="5" type="ORF">CD32_17290</name>
</gene>
<dbReference type="SUPFAM" id="SSF46689">
    <property type="entry name" value="Homeodomain-like"/>
    <property type="match status" value="2"/>
</dbReference>
<dbReference type="Gene3D" id="3.20.80.10">
    <property type="entry name" value="Regulatory factor, effector binding domain"/>
    <property type="match status" value="1"/>
</dbReference>
<proteinExistence type="predicted"/>
<dbReference type="PANTHER" id="PTHR47504">
    <property type="entry name" value="RIGHT ORIGIN-BINDING PROTEIN"/>
    <property type="match status" value="1"/>
</dbReference>
<dbReference type="Proteomes" id="UP000030437">
    <property type="component" value="Unassembled WGS sequence"/>
</dbReference>
<dbReference type="SUPFAM" id="SSF55136">
    <property type="entry name" value="Probable bacterial effector-binding domain"/>
    <property type="match status" value="1"/>
</dbReference>
<dbReference type="SMART" id="SM00342">
    <property type="entry name" value="HTH_ARAC"/>
    <property type="match status" value="1"/>
</dbReference>
<comment type="caution">
    <text evidence="5">The sequence shown here is derived from an EMBL/GenBank/DDBJ whole genome shotgun (WGS) entry which is preliminary data.</text>
</comment>
<keyword evidence="6" id="KW-1185">Reference proteome</keyword>
<keyword evidence="3" id="KW-0804">Transcription</keyword>
<feature type="domain" description="HTH araC/xylS-type" evidence="4">
    <location>
        <begin position="8"/>
        <end position="106"/>
    </location>
</feature>
<dbReference type="InterPro" id="IPR018062">
    <property type="entry name" value="HTH_AraC-typ_CS"/>
</dbReference>
<dbReference type="PROSITE" id="PS01124">
    <property type="entry name" value="HTH_ARAC_FAMILY_2"/>
    <property type="match status" value="1"/>
</dbReference>
<protein>
    <submittedName>
        <fullName evidence="5">AraC family transcriptional regulator</fullName>
    </submittedName>
</protein>
<dbReference type="GO" id="GO:0003700">
    <property type="term" value="F:DNA-binding transcription factor activity"/>
    <property type="evidence" value="ECO:0007669"/>
    <property type="project" value="InterPro"/>
</dbReference>